<sequence length="1048" mass="118004">MSVPSFTSFPIFEEEALKNGDKRDRRDRQNEKSSKSSSSSRRKESERHAERDSSRQRQRDRDREIDGDGDRVRKRDKGKDRHREKGRNGRQRDEDRRRSHGNTDGHSSSLVDDSYRLFFSDRRPDRLNIQYGGLHAGDVPRYRSIYGGRYAIGLPHGLVLHRAGKGIEVCVKSRNKKLSGISDSRTRSLLAVPPNRRIIGAQDDTKYFEVDGCIRLPSHRANSSPEDTYRSIIETKDDSSDSGSGSSGASSYGSNSDDSEGDKAPETSQQARMKALEQKLAQNTGSIETWLAVLDVTLSSMPSTSKNATKARSDITISVLERAFDTHSAASASPVLRIKYLKAGEEIWNPDELSGRWNDALRSGDVALWMEWLEWRIRQSKMGLEGLFEDMDCVLSAEPFQRDSVESELARLRVFWRTASAVQGAGFTERAMAMFQAQLEFTFNLPPQLSASLFNQQLDDLEEFWESESLRILEDGARGWKDWYQYGKSVSLPIGLSAPPIPQMRDLDPYRQWSFQEAAADHVALFPARTTQEADDLDPYSMVLFSDIRPSLVKITSSQAKHALRLATLSFLGFPLPGVTRILSAHQVDTIWDDRWALKPYTGPDHLGTIVPGDFDRRELFGESIAGAIIAHEKEYQDSFGPMKHWNHGALSPLDIRIHGGKSLPFLWAASDIQGVDAKLARRAFSQLRQHDGDFEWDALALAYEAALNVKDALKLSKAFLSVPNQSLEYWGAHAQLERVNGRFDGARKIYQTVLVASQTKASHQGASDLWWKWAEMEWLAGLDEQAMNVILRSASVQATSGVGVLRAKRSLDDSRAGASRWQDQQSWTKLRALLDLLNGSDMKEILGIFDAEISSLDHGTVPHESLTMAALLFIFNYRVVLKNPMQPVLLRERAEQALEAYPSNSIIIGVFLEGEKGQGVWGKVRGMLGAADGKFKDVARRMEEVWIAGWEKGRWKAELERTRYGLAAAVEDERTRASPVIWRLYLEFEIKAGDHRNAKKLLFRAIGECPLAKGLPPVIHRICAIRRFADRLFRPLSARVWPVAVCV</sequence>
<feature type="region of interest" description="Disordered" evidence="4">
    <location>
        <begin position="1"/>
        <end position="110"/>
    </location>
</feature>
<dbReference type="PANTHER" id="PTHR13471:SF0">
    <property type="entry name" value="NUCLEAR EXOSOME REGULATOR NRDE2"/>
    <property type="match status" value="1"/>
</dbReference>
<organism evidence="5 6">
    <name type="scientific">Coprinellus micaceus</name>
    <name type="common">Glistening ink-cap mushroom</name>
    <name type="synonym">Coprinus micaceus</name>
    <dbReference type="NCBI Taxonomy" id="71717"/>
    <lineage>
        <taxon>Eukaryota</taxon>
        <taxon>Fungi</taxon>
        <taxon>Dikarya</taxon>
        <taxon>Basidiomycota</taxon>
        <taxon>Agaricomycotina</taxon>
        <taxon>Agaricomycetes</taxon>
        <taxon>Agaricomycetidae</taxon>
        <taxon>Agaricales</taxon>
        <taxon>Agaricineae</taxon>
        <taxon>Psathyrellaceae</taxon>
        <taxon>Coprinellus</taxon>
    </lineage>
</organism>
<gene>
    <name evidence="5" type="ORF">FA13DRAFT_1724970</name>
</gene>
<dbReference type="InterPro" id="IPR013633">
    <property type="entry name" value="NRDE-2"/>
</dbReference>
<dbReference type="OrthoDB" id="297219at2759"/>
<keyword evidence="3" id="KW-0539">Nucleus</keyword>
<dbReference type="PANTHER" id="PTHR13471">
    <property type="entry name" value="TETRATRICOPEPTIDE-LIKE HELICAL"/>
    <property type="match status" value="1"/>
</dbReference>
<evidence type="ECO:0000256" key="2">
    <source>
        <dbReference type="ARBA" id="ARBA00009265"/>
    </source>
</evidence>
<dbReference type="Pfam" id="PF08424">
    <property type="entry name" value="NRDE-2"/>
    <property type="match status" value="1"/>
</dbReference>
<dbReference type="GO" id="GO:0031048">
    <property type="term" value="P:regulatory ncRNA-mediated heterochromatin formation"/>
    <property type="evidence" value="ECO:0007669"/>
    <property type="project" value="TreeGrafter"/>
</dbReference>
<feature type="compositionally biased region" description="Basic and acidic residues" evidence="4">
    <location>
        <begin position="15"/>
        <end position="34"/>
    </location>
</feature>
<evidence type="ECO:0000313" key="6">
    <source>
        <dbReference type="Proteomes" id="UP000298030"/>
    </source>
</evidence>
<dbReference type="EMBL" id="QPFP01000002">
    <property type="protein sequence ID" value="TEB39016.1"/>
    <property type="molecule type" value="Genomic_DNA"/>
</dbReference>
<dbReference type="AlphaFoldDB" id="A0A4Y7TXW4"/>
<comment type="caution">
    <text evidence="5">The sequence shown here is derived from an EMBL/GenBank/DDBJ whole genome shotgun (WGS) entry which is preliminary data.</text>
</comment>
<comment type="similarity">
    <text evidence="2">Belongs to the NRDE2 family.</text>
</comment>
<feature type="compositionally biased region" description="Basic and acidic residues" evidence="4">
    <location>
        <begin position="41"/>
        <end position="103"/>
    </location>
</feature>
<dbReference type="InterPro" id="IPR011990">
    <property type="entry name" value="TPR-like_helical_dom_sf"/>
</dbReference>
<evidence type="ECO:0000313" key="5">
    <source>
        <dbReference type="EMBL" id="TEB39016.1"/>
    </source>
</evidence>
<evidence type="ECO:0000256" key="1">
    <source>
        <dbReference type="ARBA" id="ARBA00004123"/>
    </source>
</evidence>
<comment type="subcellular location">
    <subcellularLocation>
        <location evidence="1">Nucleus</location>
    </subcellularLocation>
</comment>
<keyword evidence="6" id="KW-1185">Reference proteome</keyword>
<proteinExistence type="inferred from homology"/>
<dbReference type="STRING" id="71717.A0A4Y7TXW4"/>
<evidence type="ECO:0000256" key="4">
    <source>
        <dbReference type="SAM" id="MobiDB-lite"/>
    </source>
</evidence>
<feature type="region of interest" description="Disordered" evidence="4">
    <location>
        <begin position="235"/>
        <end position="273"/>
    </location>
</feature>
<evidence type="ECO:0000256" key="3">
    <source>
        <dbReference type="ARBA" id="ARBA00023242"/>
    </source>
</evidence>
<dbReference type="Gene3D" id="1.25.40.10">
    <property type="entry name" value="Tetratricopeptide repeat domain"/>
    <property type="match status" value="1"/>
</dbReference>
<protein>
    <submittedName>
        <fullName evidence="5">DUF1740-domain-containing protein</fullName>
    </submittedName>
</protein>
<dbReference type="Proteomes" id="UP000298030">
    <property type="component" value="Unassembled WGS sequence"/>
</dbReference>
<dbReference type="GO" id="GO:0071013">
    <property type="term" value="C:catalytic step 2 spliceosome"/>
    <property type="evidence" value="ECO:0007669"/>
    <property type="project" value="TreeGrafter"/>
</dbReference>
<feature type="compositionally biased region" description="Low complexity" evidence="4">
    <location>
        <begin position="241"/>
        <end position="256"/>
    </location>
</feature>
<accession>A0A4Y7TXW4</accession>
<dbReference type="SUPFAM" id="SSF48452">
    <property type="entry name" value="TPR-like"/>
    <property type="match status" value="1"/>
</dbReference>
<name>A0A4Y7TXW4_COPMI</name>
<dbReference type="GO" id="GO:1902369">
    <property type="term" value="P:negative regulation of RNA catabolic process"/>
    <property type="evidence" value="ECO:0007669"/>
    <property type="project" value="TreeGrafter"/>
</dbReference>
<reference evidence="5 6" key="1">
    <citation type="journal article" date="2019" name="Nat. Ecol. Evol.">
        <title>Megaphylogeny resolves global patterns of mushroom evolution.</title>
        <authorList>
            <person name="Varga T."/>
            <person name="Krizsan K."/>
            <person name="Foldi C."/>
            <person name="Dima B."/>
            <person name="Sanchez-Garcia M."/>
            <person name="Sanchez-Ramirez S."/>
            <person name="Szollosi G.J."/>
            <person name="Szarkandi J.G."/>
            <person name="Papp V."/>
            <person name="Albert L."/>
            <person name="Andreopoulos W."/>
            <person name="Angelini C."/>
            <person name="Antonin V."/>
            <person name="Barry K.W."/>
            <person name="Bougher N.L."/>
            <person name="Buchanan P."/>
            <person name="Buyck B."/>
            <person name="Bense V."/>
            <person name="Catcheside P."/>
            <person name="Chovatia M."/>
            <person name="Cooper J."/>
            <person name="Damon W."/>
            <person name="Desjardin D."/>
            <person name="Finy P."/>
            <person name="Geml J."/>
            <person name="Haridas S."/>
            <person name="Hughes K."/>
            <person name="Justo A."/>
            <person name="Karasinski D."/>
            <person name="Kautmanova I."/>
            <person name="Kiss B."/>
            <person name="Kocsube S."/>
            <person name="Kotiranta H."/>
            <person name="LaButti K.M."/>
            <person name="Lechner B.E."/>
            <person name="Liimatainen K."/>
            <person name="Lipzen A."/>
            <person name="Lukacs Z."/>
            <person name="Mihaltcheva S."/>
            <person name="Morgado L.N."/>
            <person name="Niskanen T."/>
            <person name="Noordeloos M.E."/>
            <person name="Ohm R.A."/>
            <person name="Ortiz-Santana B."/>
            <person name="Ovrebo C."/>
            <person name="Racz N."/>
            <person name="Riley R."/>
            <person name="Savchenko A."/>
            <person name="Shiryaev A."/>
            <person name="Soop K."/>
            <person name="Spirin V."/>
            <person name="Szebenyi C."/>
            <person name="Tomsovsky M."/>
            <person name="Tulloss R.E."/>
            <person name="Uehling J."/>
            <person name="Grigoriev I.V."/>
            <person name="Vagvolgyi C."/>
            <person name="Papp T."/>
            <person name="Martin F.M."/>
            <person name="Miettinen O."/>
            <person name="Hibbett D.S."/>
            <person name="Nagy L.G."/>
        </authorList>
    </citation>
    <scope>NUCLEOTIDE SEQUENCE [LARGE SCALE GENOMIC DNA]</scope>
    <source>
        <strain evidence="5 6">FP101781</strain>
    </source>
</reference>